<dbReference type="Pfam" id="PF00170">
    <property type="entry name" value="bZIP_1"/>
    <property type="match status" value="1"/>
</dbReference>
<gene>
    <name evidence="7" type="ORF">N7509_002866</name>
</gene>
<feature type="domain" description="BZIP" evidence="6">
    <location>
        <begin position="10"/>
        <end position="73"/>
    </location>
</feature>
<evidence type="ECO:0000259" key="6">
    <source>
        <dbReference type="PROSITE" id="PS50217"/>
    </source>
</evidence>
<dbReference type="SMART" id="SM00338">
    <property type="entry name" value="BRLZ"/>
    <property type="match status" value="1"/>
</dbReference>
<accession>A0A9W9WA27</accession>
<sequence>MARDHSESISPGRAKHLERNRIAANKCRQKKKKEHQKIQSSLHDETARHDSLMAELNNLREEIWTLKNTVFAHASCNDWHINRQLASMSENLTGASPEQLHAQLPSPTFSSQSCSDASAMDTGAIEPKVLASSSFSSDGSGSLPLMDPALFDGGYNGAGTPEFGFDRLIDMENI</sequence>
<dbReference type="PROSITE" id="PS50217">
    <property type="entry name" value="BZIP"/>
    <property type="match status" value="1"/>
</dbReference>
<dbReference type="OrthoDB" id="295274at2759"/>
<evidence type="ECO:0000313" key="7">
    <source>
        <dbReference type="EMBL" id="KAJ5408983.1"/>
    </source>
</evidence>
<dbReference type="GeneID" id="81366483"/>
<dbReference type="SUPFAM" id="SSF57959">
    <property type="entry name" value="Leucine zipper domain"/>
    <property type="match status" value="1"/>
</dbReference>
<dbReference type="GO" id="GO:0005634">
    <property type="term" value="C:nucleus"/>
    <property type="evidence" value="ECO:0007669"/>
    <property type="project" value="UniProtKB-SubCell"/>
</dbReference>
<keyword evidence="3" id="KW-0804">Transcription</keyword>
<dbReference type="RefSeq" id="XP_056493298.1">
    <property type="nucleotide sequence ID" value="XM_056627503.1"/>
</dbReference>
<keyword evidence="4" id="KW-0539">Nucleus</keyword>
<evidence type="ECO:0000313" key="8">
    <source>
        <dbReference type="Proteomes" id="UP001147747"/>
    </source>
</evidence>
<evidence type="ECO:0000256" key="4">
    <source>
        <dbReference type="ARBA" id="ARBA00023242"/>
    </source>
</evidence>
<dbReference type="EMBL" id="JAPZBU010000004">
    <property type="protein sequence ID" value="KAJ5408983.1"/>
    <property type="molecule type" value="Genomic_DNA"/>
</dbReference>
<dbReference type="GO" id="GO:0003700">
    <property type="term" value="F:DNA-binding transcription factor activity"/>
    <property type="evidence" value="ECO:0007669"/>
    <property type="project" value="InterPro"/>
</dbReference>
<keyword evidence="2" id="KW-0805">Transcription regulation</keyword>
<dbReference type="Proteomes" id="UP001147747">
    <property type="component" value="Unassembled WGS sequence"/>
</dbReference>
<name>A0A9W9WA27_9EURO</name>
<dbReference type="InterPro" id="IPR051027">
    <property type="entry name" value="bZIP_transcription_factors"/>
</dbReference>
<feature type="region of interest" description="Disordered" evidence="5">
    <location>
        <begin position="1"/>
        <end position="20"/>
    </location>
</feature>
<protein>
    <recommendedName>
        <fullName evidence="6">BZIP domain-containing protein</fullName>
    </recommendedName>
</protein>
<reference evidence="7" key="1">
    <citation type="submission" date="2022-12" db="EMBL/GenBank/DDBJ databases">
        <authorList>
            <person name="Petersen C."/>
        </authorList>
    </citation>
    <scope>NUCLEOTIDE SEQUENCE</scope>
    <source>
        <strain evidence="7">IBT 29677</strain>
    </source>
</reference>
<evidence type="ECO:0000256" key="2">
    <source>
        <dbReference type="ARBA" id="ARBA00023015"/>
    </source>
</evidence>
<dbReference type="InterPro" id="IPR004827">
    <property type="entry name" value="bZIP"/>
</dbReference>
<evidence type="ECO:0000256" key="1">
    <source>
        <dbReference type="ARBA" id="ARBA00004123"/>
    </source>
</evidence>
<evidence type="ECO:0000256" key="5">
    <source>
        <dbReference type="SAM" id="MobiDB-lite"/>
    </source>
</evidence>
<dbReference type="CDD" id="cd14687">
    <property type="entry name" value="bZIP_ATF2"/>
    <property type="match status" value="1"/>
</dbReference>
<comment type="caution">
    <text evidence="7">The sequence shown here is derived from an EMBL/GenBank/DDBJ whole genome shotgun (WGS) entry which is preliminary data.</text>
</comment>
<organism evidence="7 8">
    <name type="scientific">Penicillium cosmopolitanum</name>
    <dbReference type="NCBI Taxonomy" id="1131564"/>
    <lineage>
        <taxon>Eukaryota</taxon>
        <taxon>Fungi</taxon>
        <taxon>Dikarya</taxon>
        <taxon>Ascomycota</taxon>
        <taxon>Pezizomycotina</taxon>
        <taxon>Eurotiomycetes</taxon>
        <taxon>Eurotiomycetidae</taxon>
        <taxon>Eurotiales</taxon>
        <taxon>Aspergillaceae</taxon>
        <taxon>Penicillium</taxon>
    </lineage>
</organism>
<keyword evidence="8" id="KW-1185">Reference proteome</keyword>
<reference evidence="7" key="2">
    <citation type="journal article" date="2023" name="IMA Fungus">
        <title>Comparative genomic study of the Penicillium genus elucidates a diverse pangenome and 15 lateral gene transfer events.</title>
        <authorList>
            <person name="Petersen C."/>
            <person name="Sorensen T."/>
            <person name="Nielsen M.R."/>
            <person name="Sondergaard T.E."/>
            <person name="Sorensen J.L."/>
            <person name="Fitzpatrick D.A."/>
            <person name="Frisvad J.C."/>
            <person name="Nielsen K.L."/>
        </authorList>
    </citation>
    <scope>NUCLEOTIDE SEQUENCE</scope>
    <source>
        <strain evidence="7">IBT 29677</strain>
    </source>
</reference>
<dbReference type="PROSITE" id="PS00036">
    <property type="entry name" value="BZIP_BASIC"/>
    <property type="match status" value="1"/>
</dbReference>
<dbReference type="InterPro" id="IPR046347">
    <property type="entry name" value="bZIP_sf"/>
</dbReference>
<dbReference type="PANTHER" id="PTHR19304">
    <property type="entry name" value="CYCLIC-AMP RESPONSE ELEMENT BINDING PROTEIN"/>
    <property type="match status" value="1"/>
</dbReference>
<dbReference type="Gene3D" id="1.20.5.170">
    <property type="match status" value="1"/>
</dbReference>
<dbReference type="AlphaFoldDB" id="A0A9W9WA27"/>
<evidence type="ECO:0000256" key="3">
    <source>
        <dbReference type="ARBA" id="ARBA00023163"/>
    </source>
</evidence>
<feature type="region of interest" description="Disordered" evidence="5">
    <location>
        <begin position="26"/>
        <end position="46"/>
    </location>
</feature>
<comment type="subcellular location">
    <subcellularLocation>
        <location evidence="1">Nucleus</location>
    </subcellularLocation>
</comment>
<proteinExistence type="predicted"/>